<evidence type="ECO:0000313" key="3">
    <source>
        <dbReference type="Proteomes" id="UP001498771"/>
    </source>
</evidence>
<accession>A0ABR1FBL6</accession>
<comment type="caution">
    <text evidence="2">The sequence shown here is derived from an EMBL/GenBank/DDBJ whole genome shotgun (WGS) entry which is preliminary data.</text>
</comment>
<proteinExistence type="predicted"/>
<feature type="transmembrane region" description="Helical" evidence="1">
    <location>
        <begin position="63"/>
        <end position="84"/>
    </location>
</feature>
<dbReference type="Proteomes" id="UP001498771">
    <property type="component" value="Unassembled WGS sequence"/>
</dbReference>
<keyword evidence="1" id="KW-0472">Membrane</keyword>
<dbReference type="EMBL" id="JBBJBU010000001">
    <property type="protein sequence ID" value="KAK7207247.1"/>
    <property type="molecule type" value="Genomic_DNA"/>
</dbReference>
<keyword evidence="1" id="KW-1133">Transmembrane helix</keyword>
<dbReference type="RefSeq" id="XP_064770280.1">
    <property type="nucleotide sequence ID" value="XM_064911370.1"/>
</dbReference>
<evidence type="ECO:0000256" key="1">
    <source>
        <dbReference type="SAM" id="Phobius"/>
    </source>
</evidence>
<dbReference type="GeneID" id="90036882"/>
<evidence type="ECO:0000313" key="2">
    <source>
        <dbReference type="EMBL" id="KAK7207247.1"/>
    </source>
</evidence>
<keyword evidence="3" id="KW-1185">Reference proteome</keyword>
<name>A0ABR1FBL6_9ASCO</name>
<keyword evidence="1" id="KW-0812">Transmembrane</keyword>
<feature type="transmembrane region" description="Helical" evidence="1">
    <location>
        <begin position="20"/>
        <end position="51"/>
    </location>
</feature>
<gene>
    <name evidence="2" type="ORF">BZA70DRAFT_270815</name>
</gene>
<reference evidence="2 3" key="1">
    <citation type="submission" date="2024-03" db="EMBL/GenBank/DDBJ databases">
        <title>Genome-scale model development and genomic sequencing of the oleaginous clade Lipomyces.</title>
        <authorList>
            <consortium name="Lawrence Berkeley National Laboratory"/>
            <person name="Czajka J.J."/>
            <person name="Han Y."/>
            <person name="Kim J."/>
            <person name="Mondo S.J."/>
            <person name="Hofstad B.A."/>
            <person name="Robles A."/>
            <person name="Haridas S."/>
            <person name="Riley R."/>
            <person name="LaButti K."/>
            <person name="Pangilinan J."/>
            <person name="Andreopoulos W."/>
            <person name="Lipzen A."/>
            <person name="Yan J."/>
            <person name="Wang M."/>
            <person name="Ng V."/>
            <person name="Grigoriev I.V."/>
            <person name="Spatafora J.W."/>
            <person name="Magnuson J.K."/>
            <person name="Baker S.E."/>
            <person name="Pomraning K.R."/>
        </authorList>
    </citation>
    <scope>NUCLEOTIDE SEQUENCE [LARGE SCALE GENOMIC DNA]</scope>
    <source>
        <strain evidence="2 3">Phaff 52-87</strain>
    </source>
</reference>
<organism evidence="2 3">
    <name type="scientific">Myxozyma melibiosi</name>
    <dbReference type="NCBI Taxonomy" id="54550"/>
    <lineage>
        <taxon>Eukaryota</taxon>
        <taxon>Fungi</taxon>
        <taxon>Dikarya</taxon>
        <taxon>Ascomycota</taxon>
        <taxon>Saccharomycotina</taxon>
        <taxon>Lipomycetes</taxon>
        <taxon>Lipomycetales</taxon>
        <taxon>Lipomycetaceae</taxon>
        <taxon>Myxozyma</taxon>
    </lineage>
</organism>
<sequence length="85" mass="9789">MRYAVCSDIDMILCCVDCCYCICVSVVFTVCLLYLLCLLYCLYCVYCIYWFFLSSYTPLCSPLLLFLLSSCSLLTAQQISVLFFI</sequence>
<protein>
    <submittedName>
        <fullName evidence="2">Uncharacterized protein</fullName>
    </submittedName>
</protein>